<sequence length="207" mass="23417">MPVFFSSFLTKVFLIYFFGRFAPYLDLRCVLPATPAVSNAPRTMWYLTPGKSFTLPPLTNTIECSCRLCPSPGMYAFTSLPLVSLTLATFRMAEFGFLGVVVYTRVQTPLLCGQESRAADLLFLVIVTLPFLTNCEIVGINMSIKYQITPFFGAANVMIIRNYSNGWLKKAKQNEKLGKKPTVQRFKTYMTFKNTSRNPRIDILNNN</sequence>
<evidence type="ECO:0000313" key="1">
    <source>
        <dbReference type="EMBL" id="KPM31414.1"/>
    </source>
</evidence>
<dbReference type="Proteomes" id="UP000050280">
    <property type="component" value="Unassembled WGS sequence"/>
</dbReference>
<protein>
    <submittedName>
        <fullName evidence="1">Uncharacterized protein</fullName>
    </submittedName>
</protein>
<comment type="caution">
    <text evidence="1">The sequence shown here is derived from an EMBL/GenBank/DDBJ whole genome shotgun (WGS) entry which is preliminary data.</text>
</comment>
<gene>
    <name evidence="1" type="ORF">I595_2680</name>
</gene>
<evidence type="ECO:0000313" key="2">
    <source>
        <dbReference type="Proteomes" id="UP000050280"/>
    </source>
</evidence>
<organism evidence="1 2">
    <name type="scientific">Croceitalea dokdonensis DOKDO 023</name>
    <dbReference type="NCBI Taxonomy" id="1300341"/>
    <lineage>
        <taxon>Bacteria</taxon>
        <taxon>Pseudomonadati</taxon>
        <taxon>Bacteroidota</taxon>
        <taxon>Flavobacteriia</taxon>
        <taxon>Flavobacteriales</taxon>
        <taxon>Flavobacteriaceae</taxon>
        <taxon>Croceitalea</taxon>
    </lineage>
</organism>
<accession>A0A0P7ASM9</accession>
<keyword evidence="2" id="KW-1185">Reference proteome</keyword>
<reference evidence="1 2" key="1">
    <citation type="submission" date="2015-09" db="EMBL/GenBank/DDBJ databases">
        <title>Genome sequence of the marine flavobacterium Croceitalea dokdonensis DOKDO 023 that contains proton- and sodium-pumping rhodopsins.</title>
        <authorList>
            <person name="Kwon S.-K."/>
            <person name="Lee H.K."/>
            <person name="Kwak M.-J."/>
            <person name="Kim J.F."/>
        </authorList>
    </citation>
    <scope>NUCLEOTIDE SEQUENCE [LARGE SCALE GENOMIC DNA]</scope>
    <source>
        <strain evidence="1 2">DOKDO 023</strain>
    </source>
</reference>
<dbReference type="STRING" id="1300341.I595_2680"/>
<dbReference type="EMBL" id="LDJX01000005">
    <property type="protein sequence ID" value="KPM31414.1"/>
    <property type="molecule type" value="Genomic_DNA"/>
</dbReference>
<name>A0A0P7ASM9_9FLAO</name>
<dbReference type="AlphaFoldDB" id="A0A0P7ASM9"/>
<proteinExistence type="predicted"/>